<dbReference type="Proteomes" id="UP001183390">
    <property type="component" value="Unassembled WGS sequence"/>
</dbReference>
<sequence>MRHPIPRPRPSSDPLFRPLPPLPRRSPQVGPFCPSCAHPSCRTLRAQHLPLIGGHRSEYRREHAFAAAFQARHLHLVVWFGEATGSYWVASSTGLAEVPDLRPPARIGEPVAAHRR</sequence>
<gene>
    <name evidence="2" type="ORF">RM479_16500</name>
</gene>
<feature type="compositionally biased region" description="Pro residues" evidence="1">
    <location>
        <begin position="7"/>
        <end position="23"/>
    </location>
</feature>
<comment type="caution">
    <text evidence="2">The sequence shown here is derived from an EMBL/GenBank/DDBJ whole genome shotgun (WGS) entry which is preliminary data.</text>
</comment>
<evidence type="ECO:0000313" key="2">
    <source>
        <dbReference type="EMBL" id="MDT0330013.1"/>
    </source>
</evidence>
<dbReference type="EMBL" id="JAVREP010000010">
    <property type="protein sequence ID" value="MDT0330013.1"/>
    <property type="molecule type" value="Genomic_DNA"/>
</dbReference>
<keyword evidence="3" id="KW-1185">Reference proteome</keyword>
<feature type="region of interest" description="Disordered" evidence="1">
    <location>
        <begin position="1"/>
        <end position="23"/>
    </location>
</feature>
<accession>A0ABU2MBQ7</accession>
<organism evidence="2 3">
    <name type="scientific">Nocardiopsis lambiniae</name>
    <dbReference type="NCBI Taxonomy" id="3075539"/>
    <lineage>
        <taxon>Bacteria</taxon>
        <taxon>Bacillati</taxon>
        <taxon>Actinomycetota</taxon>
        <taxon>Actinomycetes</taxon>
        <taxon>Streptosporangiales</taxon>
        <taxon>Nocardiopsidaceae</taxon>
        <taxon>Nocardiopsis</taxon>
    </lineage>
</organism>
<evidence type="ECO:0000313" key="3">
    <source>
        <dbReference type="Proteomes" id="UP001183390"/>
    </source>
</evidence>
<name>A0ABU2MBQ7_9ACTN</name>
<proteinExistence type="predicted"/>
<reference evidence="3" key="1">
    <citation type="submission" date="2023-07" db="EMBL/GenBank/DDBJ databases">
        <title>30 novel species of actinomycetes from the DSMZ collection.</title>
        <authorList>
            <person name="Nouioui I."/>
        </authorList>
    </citation>
    <scope>NUCLEOTIDE SEQUENCE [LARGE SCALE GENOMIC DNA]</scope>
    <source>
        <strain evidence="3">DSM 44743</strain>
    </source>
</reference>
<evidence type="ECO:0000256" key="1">
    <source>
        <dbReference type="SAM" id="MobiDB-lite"/>
    </source>
</evidence>
<protein>
    <submittedName>
        <fullName evidence="2">Uncharacterized protein</fullName>
    </submittedName>
</protein>
<dbReference type="RefSeq" id="WP_311512606.1">
    <property type="nucleotide sequence ID" value="NZ_JAVREP010000010.1"/>
</dbReference>